<accession>A0A9N9EXA0</accession>
<dbReference type="OrthoDB" id="2440720at2759"/>
<name>A0A9N9EXA0_9GLOM</name>
<sequence>MPKQKINNSLCSVKNCDKDSNIFQCLTQLAMKKAIANSTIQQYLYLQLVIIENKPINKDKPISNLPNKLSLGDQIKKMMAVLYKIRQESLVLDSKEFNEIIENADSGLKCFFPEICNILILNNHLPYNQDEDKKINSCNLVFDG</sequence>
<organism evidence="1 2">
    <name type="scientific">Cetraspora pellucida</name>
    <dbReference type="NCBI Taxonomy" id="1433469"/>
    <lineage>
        <taxon>Eukaryota</taxon>
        <taxon>Fungi</taxon>
        <taxon>Fungi incertae sedis</taxon>
        <taxon>Mucoromycota</taxon>
        <taxon>Glomeromycotina</taxon>
        <taxon>Glomeromycetes</taxon>
        <taxon>Diversisporales</taxon>
        <taxon>Gigasporaceae</taxon>
        <taxon>Cetraspora</taxon>
    </lineage>
</organism>
<dbReference type="Proteomes" id="UP000789759">
    <property type="component" value="Unassembled WGS sequence"/>
</dbReference>
<gene>
    <name evidence="1" type="ORF">CPELLU_LOCUS11522</name>
</gene>
<dbReference type="AlphaFoldDB" id="A0A9N9EXA0"/>
<proteinExistence type="predicted"/>
<dbReference type="EMBL" id="CAJVQA010010282">
    <property type="protein sequence ID" value="CAG8695201.1"/>
    <property type="molecule type" value="Genomic_DNA"/>
</dbReference>
<keyword evidence="2" id="KW-1185">Reference proteome</keyword>
<protein>
    <submittedName>
        <fullName evidence="1">19193_t:CDS:1</fullName>
    </submittedName>
</protein>
<reference evidence="1" key="1">
    <citation type="submission" date="2021-06" db="EMBL/GenBank/DDBJ databases">
        <authorList>
            <person name="Kallberg Y."/>
            <person name="Tangrot J."/>
            <person name="Rosling A."/>
        </authorList>
    </citation>
    <scope>NUCLEOTIDE SEQUENCE</scope>
    <source>
        <strain evidence="1">FL966</strain>
    </source>
</reference>
<comment type="caution">
    <text evidence="1">The sequence shown here is derived from an EMBL/GenBank/DDBJ whole genome shotgun (WGS) entry which is preliminary data.</text>
</comment>
<evidence type="ECO:0000313" key="1">
    <source>
        <dbReference type="EMBL" id="CAG8695201.1"/>
    </source>
</evidence>
<evidence type="ECO:0000313" key="2">
    <source>
        <dbReference type="Proteomes" id="UP000789759"/>
    </source>
</evidence>